<dbReference type="EMBL" id="KZ613754">
    <property type="protein sequence ID" value="PMD64437.1"/>
    <property type="molecule type" value="Genomic_DNA"/>
</dbReference>
<keyword evidence="3 7" id="KW-1133">Transmembrane helix</keyword>
<dbReference type="OrthoDB" id="5286874at2759"/>
<comment type="subcellular location">
    <subcellularLocation>
        <location evidence="1">Cell membrane</location>
        <topology evidence="1">Multi-pass membrane protein</topology>
    </subcellularLocation>
</comment>
<gene>
    <name evidence="8" type="ORF">K444DRAFT_303056</name>
</gene>
<sequence length="605" mass="68125">MGDSEDATSDPTKIYYTPSSRKEKGPSQATSLISGNEAEGLSSPRNEIETTQSTSVISGKEVETPPRDTESPEEIGTTSGQQVSRTKRIADRLTAEKNMLKDNLSEKVERIASRRGSRPPQSHTISQPSPPDAPKTKIPEIFRWPVGEDGSLDDEDIPGSPSLKTESSFHSNTRSSGAKGEMLFTVLKDAHEQLKSYLARFPVDFDVFNNTEKATQDEVYELMKAVARRSRGAEDKQADWQLLIDTAQQLLQSFTPPTVDEHLVGIFWGSLARILRTAETHPNRDMASMYSRAQHYLTIIEEILNGVSVSSSQSKPRYRIPDALVPAFEHLVMVFCIFGSNTELSPRLHEAEMRHHRRCVDLLIKGKNQLILIHAGDLSEANMYRAVDSEGLAALMFKQIVYIASRGEKKPNILVAYQNYMTKLELQVLEAPSVRVFDDIQDLVQELTIIETILRQQRTVLEGSLALFGASAKSQDAFSLITLAKALQDVRKQLNNVTELLQMAQNKKNLLSQAISIRKETNNQAILVFTIVTVIFLPLSFMTSYLGMNSIDIRNAAFTQLRFWELAIPLTVIVLVAVWALVKFKRRYSRWIRGIVKYSFRRCFR</sequence>
<dbReference type="GO" id="GO:0015087">
    <property type="term" value="F:cobalt ion transmembrane transporter activity"/>
    <property type="evidence" value="ECO:0007669"/>
    <property type="project" value="TreeGrafter"/>
</dbReference>
<dbReference type="PANTHER" id="PTHR46494">
    <property type="entry name" value="CORA FAMILY METAL ION TRANSPORTER (EUROFUNG)"/>
    <property type="match status" value="1"/>
</dbReference>
<evidence type="ECO:0000256" key="2">
    <source>
        <dbReference type="ARBA" id="ARBA00022692"/>
    </source>
</evidence>
<dbReference type="GO" id="GO:0005886">
    <property type="term" value="C:plasma membrane"/>
    <property type="evidence" value="ECO:0007669"/>
    <property type="project" value="UniProtKB-SubCell"/>
</dbReference>
<evidence type="ECO:0000256" key="4">
    <source>
        <dbReference type="ARBA" id="ARBA00023136"/>
    </source>
</evidence>
<dbReference type="SUPFAM" id="SSF144083">
    <property type="entry name" value="Magnesium transport protein CorA, transmembrane region"/>
    <property type="match status" value="1"/>
</dbReference>
<evidence type="ECO:0000256" key="6">
    <source>
        <dbReference type="SAM" id="MobiDB-lite"/>
    </source>
</evidence>
<protein>
    <recommendedName>
        <fullName evidence="10">Cora-domain-containing protein</fullName>
    </recommendedName>
</protein>
<evidence type="ECO:0000313" key="8">
    <source>
        <dbReference type="EMBL" id="PMD64437.1"/>
    </source>
</evidence>
<dbReference type="InParanoid" id="A0A2J6TN57"/>
<feature type="compositionally biased region" description="Polar residues" evidence="6">
    <location>
        <begin position="43"/>
        <end position="57"/>
    </location>
</feature>
<keyword evidence="2 7" id="KW-0812">Transmembrane</keyword>
<keyword evidence="4 7" id="KW-0472">Membrane</keyword>
<feature type="transmembrane region" description="Helical" evidence="7">
    <location>
        <begin position="566"/>
        <end position="584"/>
    </location>
</feature>
<name>A0A2J6TN57_9HELO</name>
<dbReference type="AlphaFoldDB" id="A0A2J6TN57"/>
<dbReference type="PANTHER" id="PTHR46494:SF1">
    <property type="entry name" value="CORA FAMILY METAL ION TRANSPORTER (EUROFUNG)"/>
    <property type="match status" value="1"/>
</dbReference>
<dbReference type="Proteomes" id="UP000235371">
    <property type="component" value="Unassembled WGS sequence"/>
</dbReference>
<feature type="compositionally biased region" description="Basic and acidic residues" evidence="6">
    <location>
        <begin position="60"/>
        <end position="70"/>
    </location>
</feature>
<keyword evidence="5" id="KW-0175">Coiled coil</keyword>
<feature type="compositionally biased region" description="Polar residues" evidence="6">
    <location>
        <begin position="162"/>
        <end position="176"/>
    </location>
</feature>
<reference evidence="8 9" key="1">
    <citation type="submission" date="2016-04" db="EMBL/GenBank/DDBJ databases">
        <title>A degradative enzymes factory behind the ericoid mycorrhizal symbiosis.</title>
        <authorList>
            <consortium name="DOE Joint Genome Institute"/>
            <person name="Martino E."/>
            <person name="Morin E."/>
            <person name="Grelet G."/>
            <person name="Kuo A."/>
            <person name="Kohler A."/>
            <person name="Daghino S."/>
            <person name="Barry K."/>
            <person name="Choi C."/>
            <person name="Cichocki N."/>
            <person name="Clum A."/>
            <person name="Copeland A."/>
            <person name="Hainaut M."/>
            <person name="Haridas S."/>
            <person name="Labutti K."/>
            <person name="Lindquist E."/>
            <person name="Lipzen A."/>
            <person name="Khouja H.-R."/>
            <person name="Murat C."/>
            <person name="Ohm R."/>
            <person name="Olson A."/>
            <person name="Spatafora J."/>
            <person name="Veneault-Fourrey C."/>
            <person name="Henrissat B."/>
            <person name="Grigoriev I."/>
            <person name="Martin F."/>
            <person name="Perotto S."/>
        </authorList>
    </citation>
    <scope>NUCLEOTIDE SEQUENCE [LARGE SCALE GENOMIC DNA]</scope>
    <source>
        <strain evidence="8 9">E</strain>
    </source>
</reference>
<dbReference type="InterPro" id="IPR045863">
    <property type="entry name" value="CorA_TM1_TM2"/>
</dbReference>
<feature type="coiled-coil region" evidence="5">
    <location>
        <begin position="487"/>
        <end position="514"/>
    </location>
</feature>
<evidence type="ECO:0000313" key="9">
    <source>
        <dbReference type="Proteomes" id="UP000235371"/>
    </source>
</evidence>
<dbReference type="RefSeq" id="XP_024741341.1">
    <property type="nucleotide sequence ID" value="XM_024871740.1"/>
</dbReference>
<evidence type="ECO:0000256" key="5">
    <source>
        <dbReference type="SAM" id="Coils"/>
    </source>
</evidence>
<feature type="region of interest" description="Disordered" evidence="6">
    <location>
        <begin position="1"/>
        <end position="176"/>
    </location>
</feature>
<feature type="transmembrane region" description="Helical" evidence="7">
    <location>
        <begin position="525"/>
        <end position="546"/>
    </location>
</feature>
<dbReference type="Gene3D" id="1.20.58.340">
    <property type="entry name" value="Magnesium transport protein CorA, transmembrane region"/>
    <property type="match status" value="1"/>
</dbReference>
<dbReference type="InterPro" id="IPR002523">
    <property type="entry name" value="MgTranspt_CorA/ZnTranspt_ZntB"/>
</dbReference>
<dbReference type="Pfam" id="PF01544">
    <property type="entry name" value="CorA"/>
    <property type="match status" value="1"/>
</dbReference>
<dbReference type="GO" id="GO:0015095">
    <property type="term" value="F:magnesium ion transmembrane transporter activity"/>
    <property type="evidence" value="ECO:0007669"/>
    <property type="project" value="TreeGrafter"/>
</dbReference>
<evidence type="ECO:0008006" key="10">
    <source>
        <dbReference type="Google" id="ProtNLM"/>
    </source>
</evidence>
<evidence type="ECO:0000256" key="7">
    <source>
        <dbReference type="SAM" id="Phobius"/>
    </source>
</evidence>
<dbReference type="GO" id="GO:0050897">
    <property type="term" value="F:cobalt ion binding"/>
    <property type="evidence" value="ECO:0007669"/>
    <property type="project" value="TreeGrafter"/>
</dbReference>
<evidence type="ECO:0000256" key="3">
    <source>
        <dbReference type="ARBA" id="ARBA00022989"/>
    </source>
</evidence>
<dbReference type="GO" id="GO:0000287">
    <property type="term" value="F:magnesium ion binding"/>
    <property type="evidence" value="ECO:0007669"/>
    <property type="project" value="TreeGrafter"/>
</dbReference>
<feature type="compositionally biased region" description="Basic and acidic residues" evidence="6">
    <location>
        <begin position="88"/>
        <end position="112"/>
    </location>
</feature>
<keyword evidence="9" id="KW-1185">Reference proteome</keyword>
<dbReference type="GeneID" id="36579822"/>
<dbReference type="STRING" id="1095630.A0A2J6TN57"/>
<accession>A0A2J6TN57</accession>
<evidence type="ECO:0000256" key="1">
    <source>
        <dbReference type="ARBA" id="ARBA00004651"/>
    </source>
</evidence>
<organism evidence="8 9">
    <name type="scientific">Hyaloscypha bicolor E</name>
    <dbReference type="NCBI Taxonomy" id="1095630"/>
    <lineage>
        <taxon>Eukaryota</taxon>
        <taxon>Fungi</taxon>
        <taxon>Dikarya</taxon>
        <taxon>Ascomycota</taxon>
        <taxon>Pezizomycotina</taxon>
        <taxon>Leotiomycetes</taxon>
        <taxon>Helotiales</taxon>
        <taxon>Hyaloscyphaceae</taxon>
        <taxon>Hyaloscypha</taxon>
        <taxon>Hyaloscypha bicolor</taxon>
    </lineage>
</organism>
<proteinExistence type="predicted"/>